<evidence type="ECO:0000256" key="1">
    <source>
        <dbReference type="ARBA" id="ARBA00004651"/>
    </source>
</evidence>
<feature type="transmembrane region" description="Helical" evidence="6">
    <location>
        <begin position="433"/>
        <end position="459"/>
    </location>
</feature>
<dbReference type="Proteomes" id="UP001434337">
    <property type="component" value="Chromosome"/>
</dbReference>
<feature type="region of interest" description="Disordered" evidence="5">
    <location>
        <begin position="1"/>
        <end position="38"/>
    </location>
</feature>
<feature type="transmembrane region" description="Helical" evidence="6">
    <location>
        <begin position="409"/>
        <end position="427"/>
    </location>
</feature>
<feature type="transmembrane region" description="Helical" evidence="6">
    <location>
        <begin position="257"/>
        <end position="280"/>
    </location>
</feature>
<dbReference type="RefSeq" id="WP_342372745.1">
    <property type="nucleotide sequence ID" value="NZ_CP115965.1"/>
</dbReference>
<proteinExistence type="predicted"/>
<feature type="transmembrane region" description="Helical" evidence="6">
    <location>
        <begin position="79"/>
        <end position="102"/>
    </location>
</feature>
<feature type="transmembrane region" description="Helical" evidence="6">
    <location>
        <begin position="162"/>
        <end position="184"/>
    </location>
</feature>
<comment type="subcellular location">
    <subcellularLocation>
        <location evidence="1">Cell membrane</location>
        <topology evidence="1">Multi-pass membrane protein</topology>
    </subcellularLocation>
</comment>
<feature type="transmembrane region" description="Helical" evidence="6">
    <location>
        <begin position="338"/>
        <end position="360"/>
    </location>
</feature>
<evidence type="ECO:0000259" key="7">
    <source>
        <dbReference type="PROSITE" id="PS50850"/>
    </source>
</evidence>
<feature type="compositionally biased region" description="Polar residues" evidence="5">
    <location>
        <begin position="1"/>
        <end position="11"/>
    </location>
</feature>
<sequence length="521" mass="54895">MTDSNDPSKGSTDPWKKSGDAWDRSTNPWEQPVDPAPHVAAVGVPGAVAAQPGTVVDMVEPDEPGTSAKYTGGSKYRSYLFMYALASLGIFAIWGSMGGIILPNHVQLVEFGNFFTGADAGVDLAALQNLRAAVEAGTATPTAEEQRLLGLLAGFDAARAQGLATVTAVGVFVTMFIQPIVGVLSDRTRSPWGRRAPYIAGGAVIGALLLIALRYSSSIVLMAIFWALAQVVINCAQGPLTATVADRVVPEKVGSASAISGLGLMAGAVLGSVAAGMLFGAMGLDAYYPFAIALAAGAILFVLVCRDRSSTDLHNEPLNIGQFFLSFLIPLRDPDFRWVWIAKIVMMFGYTVGTAFAFYMLQGYIQPALSPEEATATAPLLSLAGFPFMLVAMVAAGRWSDRIMRRKPFVFWASIIAAASYLVPIFWPALPALFIQAIIGGAAMGTFLVVDQALFIDVIPDKRTAGRDLGMGALGGNLGQALGPIVGGWIVAWSGYQMVWIAAVAIVLVAAFAILPVKRAK</sequence>
<dbReference type="Pfam" id="PF07690">
    <property type="entry name" value="MFS_1"/>
    <property type="match status" value="1"/>
</dbReference>
<keyword evidence="9" id="KW-1185">Reference proteome</keyword>
<protein>
    <submittedName>
        <fullName evidence="8">MFS transporter</fullName>
    </submittedName>
</protein>
<keyword evidence="3 6" id="KW-1133">Transmembrane helix</keyword>
<dbReference type="EMBL" id="CP115965">
    <property type="protein sequence ID" value="WZW98840.1"/>
    <property type="molecule type" value="Genomic_DNA"/>
</dbReference>
<evidence type="ECO:0000313" key="9">
    <source>
        <dbReference type="Proteomes" id="UP001434337"/>
    </source>
</evidence>
<dbReference type="SUPFAM" id="SSF103473">
    <property type="entry name" value="MFS general substrate transporter"/>
    <property type="match status" value="1"/>
</dbReference>
<evidence type="ECO:0000256" key="5">
    <source>
        <dbReference type="SAM" id="MobiDB-lite"/>
    </source>
</evidence>
<dbReference type="InterPro" id="IPR011701">
    <property type="entry name" value="MFS"/>
</dbReference>
<dbReference type="PANTHER" id="PTHR23528:SF1">
    <property type="entry name" value="MAJOR FACILITATOR SUPERFAMILY (MFS) PROFILE DOMAIN-CONTAINING PROTEIN"/>
    <property type="match status" value="1"/>
</dbReference>
<feature type="transmembrane region" description="Helical" evidence="6">
    <location>
        <begin position="498"/>
        <end position="517"/>
    </location>
</feature>
<dbReference type="Gene3D" id="1.20.1250.20">
    <property type="entry name" value="MFS general substrate transporter like domains"/>
    <property type="match status" value="2"/>
</dbReference>
<feature type="transmembrane region" description="Helical" evidence="6">
    <location>
        <begin position="219"/>
        <end position="236"/>
    </location>
</feature>
<organism evidence="8 9">
    <name type="scientific">Propioniciclava soli</name>
    <dbReference type="NCBI Taxonomy" id="2775081"/>
    <lineage>
        <taxon>Bacteria</taxon>
        <taxon>Bacillati</taxon>
        <taxon>Actinomycetota</taxon>
        <taxon>Actinomycetes</taxon>
        <taxon>Propionibacteriales</taxon>
        <taxon>Propionibacteriaceae</taxon>
        <taxon>Propioniciclava</taxon>
    </lineage>
</organism>
<evidence type="ECO:0000256" key="4">
    <source>
        <dbReference type="ARBA" id="ARBA00023136"/>
    </source>
</evidence>
<feature type="transmembrane region" description="Helical" evidence="6">
    <location>
        <begin position="471"/>
        <end position="492"/>
    </location>
</feature>
<dbReference type="InterPro" id="IPR020846">
    <property type="entry name" value="MFS_dom"/>
</dbReference>
<reference evidence="8 9" key="1">
    <citation type="journal article" date="2023" name="Environ Microbiome">
        <title>A coral-associated actinobacterium mitigates coral bleaching under heat stress.</title>
        <authorList>
            <person name="Li J."/>
            <person name="Zou Y."/>
            <person name="Li Q."/>
            <person name="Zhang J."/>
            <person name="Bourne D.G."/>
            <person name="Lyu Y."/>
            <person name="Liu C."/>
            <person name="Zhang S."/>
        </authorList>
    </citation>
    <scope>NUCLEOTIDE SEQUENCE [LARGE SCALE GENOMIC DNA]</scope>
    <source>
        <strain evidence="8 9">SCSIO 13291</strain>
    </source>
</reference>
<evidence type="ECO:0000256" key="6">
    <source>
        <dbReference type="SAM" id="Phobius"/>
    </source>
</evidence>
<accession>A0ABZ3CAQ0</accession>
<evidence type="ECO:0000313" key="8">
    <source>
        <dbReference type="EMBL" id="WZW98840.1"/>
    </source>
</evidence>
<name>A0ABZ3CAQ0_9ACTN</name>
<feature type="compositionally biased region" description="Basic and acidic residues" evidence="5">
    <location>
        <begin position="14"/>
        <end position="23"/>
    </location>
</feature>
<dbReference type="PANTHER" id="PTHR23528">
    <property type="match status" value="1"/>
</dbReference>
<evidence type="ECO:0000256" key="3">
    <source>
        <dbReference type="ARBA" id="ARBA00022989"/>
    </source>
</evidence>
<feature type="transmembrane region" description="Helical" evidence="6">
    <location>
        <begin position="286"/>
        <end position="305"/>
    </location>
</feature>
<feature type="domain" description="Major facilitator superfamily (MFS) profile" evidence="7">
    <location>
        <begin position="105"/>
        <end position="521"/>
    </location>
</feature>
<dbReference type="PROSITE" id="PS50850">
    <property type="entry name" value="MFS"/>
    <property type="match status" value="1"/>
</dbReference>
<keyword evidence="2 6" id="KW-0812">Transmembrane</keyword>
<keyword evidence="4 6" id="KW-0472">Membrane</keyword>
<dbReference type="InterPro" id="IPR036259">
    <property type="entry name" value="MFS_trans_sf"/>
</dbReference>
<evidence type="ECO:0000256" key="2">
    <source>
        <dbReference type="ARBA" id="ARBA00022692"/>
    </source>
</evidence>
<feature type="transmembrane region" description="Helical" evidence="6">
    <location>
        <begin position="196"/>
        <end position="213"/>
    </location>
</feature>
<gene>
    <name evidence="8" type="ORF">PCC79_01115</name>
</gene>
<feature type="transmembrane region" description="Helical" evidence="6">
    <location>
        <begin position="380"/>
        <end position="397"/>
    </location>
</feature>